<evidence type="ECO:0000259" key="3">
    <source>
        <dbReference type="PROSITE" id="PS50405"/>
    </source>
</evidence>
<feature type="domain" description="GST N-terminal" evidence="2">
    <location>
        <begin position="34"/>
        <end position="119"/>
    </location>
</feature>
<dbReference type="Pfam" id="PF13409">
    <property type="entry name" value="GST_N_2"/>
    <property type="match status" value="1"/>
</dbReference>
<dbReference type="InterPro" id="IPR036282">
    <property type="entry name" value="Glutathione-S-Trfase_C_sf"/>
</dbReference>
<feature type="domain" description="GST C-terminal" evidence="3">
    <location>
        <begin position="127"/>
        <end position="242"/>
    </location>
</feature>
<organism evidence="4">
    <name type="scientific">Cyberlindnera americana</name>
    <dbReference type="NCBI Taxonomy" id="36016"/>
    <lineage>
        <taxon>Eukaryota</taxon>
        <taxon>Fungi</taxon>
        <taxon>Dikarya</taxon>
        <taxon>Ascomycota</taxon>
        <taxon>Saccharomycotina</taxon>
        <taxon>Saccharomycetes</taxon>
        <taxon>Phaffomycetales</taxon>
        <taxon>Phaffomycetaceae</taxon>
        <taxon>Cyberlindnera</taxon>
    </lineage>
</organism>
<reference evidence="4" key="1">
    <citation type="journal article" date="2019" name="Front. Microbiol.">
        <title>An Overview of Genes From Cyberlindnera americana, a Symbiont Yeast Isolated From the Gut of the Bark Beetle Dendroctonus rhizophagus (Curculionidae: Scolytinae), Involved in the Detoxification Process Using Genome and Transcriptome Data.</title>
        <authorList>
            <person name="Soto-Robles L.V."/>
            <person name="Torres-Banda V."/>
            <person name="Rivera-Orduna F.N."/>
            <person name="Curiel-Quesada E."/>
            <person name="Hidalgo-Lara M.E."/>
            <person name="Zuniga G."/>
        </authorList>
    </citation>
    <scope>NUCLEOTIDE SEQUENCE</scope>
    <source>
        <strain evidence="4">ChDrAdgY46</strain>
    </source>
</reference>
<evidence type="ECO:0000256" key="1">
    <source>
        <dbReference type="ARBA" id="ARBA00007409"/>
    </source>
</evidence>
<dbReference type="AlphaFoldDB" id="A0A5P8N8V9"/>
<dbReference type="SUPFAM" id="SSF52833">
    <property type="entry name" value="Thioredoxin-like"/>
    <property type="match status" value="1"/>
</dbReference>
<dbReference type="SUPFAM" id="SSF47616">
    <property type="entry name" value="GST C-terminal domain-like"/>
    <property type="match status" value="1"/>
</dbReference>
<gene>
    <name evidence="4" type="ORF">g4246</name>
</gene>
<dbReference type="Pfam" id="PF00043">
    <property type="entry name" value="GST_C"/>
    <property type="match status" value="1"/>
</dbReference>
<dbReference type="SFLD" id="SFLDG00358">
    <property type="entry name" value="Main_(cytGST)"/>
    <property type="match status" value="1"/>
</dbReference>
<dbReference type="InterPro" id="IPR004045">
    <property type="entry name" value="Glutathione_S-Trfase_N"/>
</dbReference>
<dbReference type="PANTHER" id="PTHR44051">
    <property type="entry name" value="GLUTATHIONE S-TRANSFERASE-RELATED"/>
    <property type="match status" value="1"/>
</dbReference>
<dbReference type="InterPro" id="IPR036249">
    <property type="entry name" value="Thioredoxin-like_sf"/>
</dbReference>
<keyword evidence="4" id="KW-0808">Transferase</keyword>
<name>A0A5P8N8V9_9ASCO</name>
<dbReference type="PROSITE" id="PS50405">
    <property type="entry name" value="GST_CTER"/>
    <property type="match status" value="1"/>
</dbReference>
<dbReference type="InterPro" id="IPR010987">
    <property type="entry name" value="Glutathione-S-Trfase_C-like"/>
</dbReference>
<dbReference type="PANTHER" id="PTHR44051:SF8">
    <property type="entry name" value="GLUTATHIONE S-TRANSFERASE GSTA"/>
    <property type="match status" value="1"/>
</dbReference>
<dbReference type="Gene3D" id="1.20.1050.130">
    <property type="match status" value="1"/>
</dbReference>
<accession>A0A5P8N8V9</accession>
<evidence type="ECO:0000313" key="4">
    <source>
        <dbReference type="EMBL" id="QFR37239.1"/>
    </source>
</evidence>
<dbReference type="InterPro" id="IPR040079">
    <property type="entry name" value="Glutathione_S-Trfase"/>
</dbReference>
<dbReference type="PROSITE" id="PS50404">
    <property type="entry name" value="GST_NTER"/>
    <property type="match status" value="1"/>
</dbReference>
<protein>
    <submittedName>
        <fullName evidence="4">Glutathione S-transferase</fullName>
    </submittedName>
</protein>
<dbReference type="CDD" id="cd03048">
    <property type="entry name" value="GST_N_Ure2p_like"/>
    <property type="match status" value="1"/>
</dbReference>
<dbReference type="SFLD" id="SFLDS00019">
    <property type="entry name" value="Glutathione_Transferase_(cytos"/>
    <property type="match status" value="1"/>
</dbReference>
<dbReference type="EMBL" id="MK890734">
    <property type="protein sequence ID" value="QFR37239.1"/>
    <property type="molecule type" value="Genomic_DNA"/>
</dbReference>
<evidence type="ECO:0000259" key="2">
    <source>
        <dbReference type="PROSITE" id="PS50404"/>
    </source>
</evidence>
<comment type="similarity">
    <text evidence="1">Belongs to the GST superfamily.</text>
</comment>
<sequence>MTKRANTSKDLSIKKSRHSIIVHDGDPSNSANEAPFLKIFSSQTPNGQKVLILLELLGIDYIYRPLDIKNESKKEWYLQLNPAGKIPLIQDVDNEGESFTLSESGAILLYLSEKYDKDNKFSYPKSSNYHWKEIEFILFHASGLNPDQKNYNLVKANDSKNEDGLKIAKDSLLKSYQFFENTLKSNGNTGYLIGDHLSLADIIAFPHANSLDSSIDTSNWPLFQKWLANISSIPEVKTALSK</sequence>
<dbReference type="InterPro" id="IPR004046">
    <property type="entry name" value="GST_C"/>
</dbReference>
<proteinExistence type="inferred from homology"/>
<dbReference type="GO" id="GO:0016740">
    <property type="term" value="F:transferase activity"/>
    <property type="evidence" value="ECO:0007669"/>
    <property type="project" value="UniProtKB-KW"/>
</dbReference>